<evidence type="ECO:0000256" key="1">
    <source>
        <dbReference type="SAM" id="MobiDB-lite"/>
    </source>
</evidence>
<reference evidence="2 3" key="1">
    <citation type="journal article" date="2014" name="PLoS ONE">
        <title>Identification and Characterization of a New Erythromycin Biosynthetic Gene Cluster in Actinopolyspora erythraea YIM90600, a Novel Erythronolide-Producing Halophilic Actinomycete Isolated from Salt Field.</title>
        <authorList>
            <person name="Chen D."/>
            <person name="Feng J."/>
            <person name="Huang L."/>
            <person name="Zhang Q."/>
            <person name="Wu J."/>
            <person name="Zhu X."/>
            <person name="Duan Y."/>
            <person name="Xu Z."/>
        </authorList>
    </citation>
    <scope>NUCLEOTIDE SEQUENCE [LARGE SCALE GENOMIC DNA]</scope>
    <source>
        <strain evidence="2 3">YIM90600</strain>
    </source>
</reference>
<evidence type="ECO:0000313" key="3">
    <source>
        <dbReference type="Proteomes" id="UP000029737"/>
    </source>
</evidence>
<feature type="compositionally biased region" description="Basic and acidic residues" evidence="1">
    <location>
        <begin position="13"/>
        <end position="23"/>
    </location>
</feature>
<gene>
    <name evidence="2" type="ORF">IL38_22795</name>
</gene>
<evidence type="ECO:0000313" key="2">
    <source>
        <dbReference type="EMBL" id="KGI79548.1"/>
    </source>
</evidence>
<sequence length="64" mass="6900">MVVLPAGVPVERSPPDEERDAAREGLAWTRADSRPFPVATTVVGAVVKSWKRVFGPLRQLSSVG</sequence>
<name>A0ABR4WZA0_9ACTN</name>
<dbReference type="Proteomes" id="UP000029737">
    <property type="component" value="Unassembled WGS sequence"/>
</dbReference>
<comment type="caution">
    <text evidence="2">The sequence shown here is derived from an EMBL/GenBank/DDBJ whole genome shotgun (WGS) entry which is preliminary data.</text>
</comment>
<feature type="region of interest" description="Disordered" evidence="1">
    <location>
        <begin position="1"/>
        <end position="23"/>
    </location>
</feature>
<dbReference type="EMBL" id="JPMV01000043">
    <property type="protein sequence ID" value="KGI79548.1"/>
    <property type="molecule type" value="Genomic_DNA"/>
</dbReference>
<keyword evidence="3" id="KW-1185">Reference proteome</keyword>
<organism evidence="2 3">
    <name type="scientific">Actinopolyspora erythraea</name>
    <dbReference type="NCBI Taxonomy" id="414996"/>
    <lineage>
        <taxon>Bacteria</taxon>
        <taxon>Bacillati</taxon>
        <taxon>Actinomycetota</taxon>
        <taxon>Actinomycetes</taxon>
        <taxon>Actinopolysporales</taxon>
        <taxon>Actinopolysporaceae</taxon>
        <taxon>Actinopolyspora</taxon>
    </lineage>
</organism>
<protein>
    <submittedName>
        <fullName evidence="2">Uncharacterized protein</fullName>
    </submittedName>
</protein>
<proteinExistence type="predicted"/>
<accession>A0ABR4WZA0</accession>